<protein>
    <submittedName>
        <fullName evidence="2">Uncharacterized protein</fullName>
    </submittedName>
</protein>
<evidence type="ECO:0000256" key="1">
    <source>
        <dbReference type="SAM" id="MobiDB-lite"/>
    </source>
</evidence>
<proteinExistence type="predicted"/>
<dbReference type="AlphaFoldDB" id="A0A1H8NF10"/>
<reference evidence="2 3" key="1">
    <citation type="submission" date="2016-10" db="EMBL/GenBank/DDBJ databases">
        <authorList>
            <person name="de Groot N.N."/>
        </authorList>
    </citation>
    <scope>NUCLEOTIDE SEQUENCE [LARGE SCALE GENOMIC DNA]</scope>
    <source>
        <strain evidence="2 3">DSM 13305</strain>
    </source>
</reference>
<dbReference type="RefSeq" id="WP_281246111.1">
    <property type="nucleotide sequence ID" value="NZ_FODY01000001.1"/>
</dbReference>
<name>A0A1H8NF10_9FIRM</name>
<dbReference type="Proteomes" id="UP000198847">
    <property type="component" value="Unassembled WGS sequence"/>
</dbReference>
<organism evidence="2 3">
    <name type="scientific">Propionispora vibrioides</name>
    <dbReference type="NCBI Taxonomy" id="112903"/>
    <lineage>
        <taxon>Bacteria</taxon>
        <taxon>Bacillati</taxon>
        <taxon>Bacillota</taxon>
        <taxon>Negativicutes</taxon>
        <taxon>Selenomonadales</taxon>
        <taxon>Sporomusaceae</taxon>
        <taxon>Propionispora</taxon>
    </lineage>
</organism>
<dbReference type="EMBL" id="FODY01000001">
    <property type="protein sequence ID" value="SEO28160.1"/>
    <property type="molecule type" value="Genomic_DNA"/>
</dbReference>
<accession>A0A1H8NF10</accession>
<gene>
    <name evidence="2" type="ORF">SAMN04490178_10171</name>
</gene>
<keyword evidence="3" id="KW-1185">Reference proteome</keyword>
<evidence type="ECO:0000313" key="2">
    <source>
        <dbReference type="EMBL" id="SEO28160.1"/>
    </source>
</evidence>
<sequence>MSKCKTNKSAEFAKEVSPSVKESQNTNNTNKNNRPKTKSCGCS</sequence>
<evidence type="ECO:0000313" key="3">
    <source>
        <dbReference type="Proteomes" id="UP000198847"/>
    </source>
</evidence>
<feature type="region of interest" description="Disordered" evidence="1">
    <location>
        <begin position="1"/>
        <end position="43"/>
    </location>
</feature>